<reference evidence="3" key="1">
    <citation type="journal article" date="2009" name="Nature">
        <title>Genome sequence and analysis of the Irish potato famine pathogen Phytophthora infestans.</title>
        <authorList>
            <consortium name="The Broad Institute Genome Sequencing Platform"/>
            <person name="Haas B.J."/>
            <person name="Kamoun S."/>
            <person name="Zody M.C."/>
            <person name="Jiang R.H."/>
            <person name="Handsaker R.E."/>
            <person name="Cano L.M."/>
            <person name="Grabherr M."/>
            <person name="Kodira C.D."/>
            <person name="Raffaele S."/>
            <person name="Torto-Alalibo T."/>
            <person name="Bozkurt T.O."/>
            <person name="Ah-Fong A.M."/>
            <person name="Alvarado L."/>
            <person name="Anderson V.L."/>
            <person name="Armstrong M.R."/>
            <person name="Avrova A."/>
            <person name="Baxter L."/>
            <person name="Beynon J."/>
            <person name="Boevink P.C."/>
            <person name="Bollmann S.R."/>
            <person name="Bos J.I."/>
            <person name="Bulone V."/>
            <person name="Cai G."/>
            <person name="Cakir C."/>
            <person name="Carrington J.C."/>
            <person name="Chawner M."/>
            <person name="Conti L."/>
            <person name="Costanzo S."/>
            <person name="Ewan R."/>
            <person name="Fahlgren N."/>
            <person name="Fischbach M.A."/>
            <person name="Fugelstad J."/>
            <person name="Gilroy E.M."/>
            <person name="Gnerre S."/>
            <person name="Green P.J."/>
            <person name="Grenville-Briggs L.J."/>
            <person name="Griffith J."/>
            <person name="Grunwald N.J."/>
            <person name="Horn K."/>
            <person name="Horner N.R."/>
            <person name="Hu C.H."/>
            <person name="Huitema E."/>
            <person name="Jeong D.H."/>
            <person name="Jones A.M."/>
            <person name="Jones J.D."/>
            <person name="Jones R.W."/>
            <person name="Karlsson E.K."/>
            <person name="Kunjeti S.G."/>
            <person name="Lamour K."/>
            <person name="Liu Z."/>
            <person name="Ma L."/>
            <person name="Maclean D."/>
            <person name="Chibucos M.C."/>
            <person name="McDonald H."/>
            <person name="McWalters J."/>
            <person name="Meijer H.J."/>
            <person name="Morgan W."/>
            <person name="Morris P.F."/>
            <person name="Munro C.A."/>
            <person name="O'Neill K."/>
            <person name="Ospina-Giraldo M."/>
            <person name="Pinzon A."/>
            <person name="Pritchard L."/>
            <person name="Ramsahoye B."/>
            <person name="Ren Q."/>
            <person name="Restrepo S."/>
            <person name="Roy S."/>
            <person name="Sadanandom A."/>
            <person name="Savidor A."/>
            <person name="Schornack S."/>
            <person name="Schwartz D.C."/>
            <person name="Schumann U.D."/>
            <person name="Schwessinger B."/>
            <person name="Seyer L."/>
            <person name="Sharpe T."/>
            <person name="Silvar C."/>
            <person name="Song J."/>
            <person name="Studholme D.J."/>
            <person name="Sykes S."/>
            <person name="Thines M."/>
            <person name="van de Vondervoort P.J."/>
            <person name="Phuntumart V."/>
            <person name="Wawra S."/>
            <person name="Weide R."/>
            <person name="Win J."/>
            <person name="Young C."/>
            <person name="Zhou S."/>
            <person name="Fry W."/>
            <person name="Meyers B.C."/>
            <person name="van West P."/>
            <person name="Ristaino J."/>
            <person name="Govers F."/>
            <person name="Birch P.R."/>
            <person name="Whisson S.C."/>
            <person name="Judelson H.S."/>
            <person name="Nusbaum C."/>
        </authorList>
    </citation>
    <scope>NUCLEOTIDE SEQUENCE [LARGE SCALE GENOMIC DNA]</scope>
    <source>
        <strain evidence="3">T30-4</strain>
    </source>
</reference>
<accession>D0NYP2</accession>
<gene>
    <name evidence="2" type="ORF">PITG_18612</name>
</gene>
<keyword evidence="3" id="KW-1185">Reference proteome</keyword>
<feature type="region of interest" description="Disordered" evidence="1">
    <location>
        <begin position="260"/>
        <end position="283"/>
    </location>
</feature>
<feature type="compositionally biased region" description="Polar residues" evidence="1">
    <location>
        <begin position="322"/>
        <end position="336"/>
    </location>
</feature>
<dbReference type="EMBL" id="DS028190">
    <property type="protein sequence ID" value="EEY68666.1"/>
    <property type="molecule type" value="Genomic_DNA"/>
</dbReference>
<dbReference type="RefSeq" id="XP_002997536.1">
    <property type="nucleotide sequence ID" value="XM_002997490.1"/>
</dbReference>
<dbReference type="KEGG" id="pif:PITG_18612"/>
<proteinExistence type="predicted"/>
<dbReference type="Proteomes" id="UP000006643">
    <property type="component" value="Unassembled WGS sequence"/>
</dbReference>
<dbReference type="InParanoid" id="D0NYP2"/>
<dbReference type="HOGENOM" id="CLU_827608_0_0_1"/>
<sequence length="336" mass="37658">MGEWVWQTARLPNDDRRQAQFRDEELVKRSISWFSDGEWIVELPPSDRERSTSEEQFWPTYNWANKSWVVDSTGATLNSRKRAEASPTKVTALGNSDSEELAAAGHRAIHASQPGLTPTESPELRNSYSWSCVSQTRAIGVSTDNAAGGAYTIQLDQQPNGINWRVVESPETAKEVHPDIQVLQHGQDDGSIVFETHPLNHGIQWEVPATIANKRVLSALNKQPFRRYQVAEKGLKTQVDGLEARRRTDEWQRGALSQLPKQLGTHEKDSARTVPQQLRGQESASVKYAQKRMEQGTRLEGVYQYTGRRTKRAVTRADKPRTTTGSIADTGVANQA</sequence>
<feature type="compositionally biased region" description="Polar residues" evidence="1">
    <location>
        <begin position="273"/>
        <end position="283"/>
    </location>
</feature>
<evidence type="ECO:0000313" key="2">
    <source>
        <dbReference type="EMBL" id="EEY68666.1"/>
    </source>
</evidence>
<dbReference type="VEuPathDB" id="FungiDB:PITG_18612"/>
<protein>
    <submittedName>
        <fullName evidence="2">Uncharacterized protein</fullName>
    </submittedName>
</protein>
<evidence type="ECO:0000256" key="1">
    <source>
        <dbReference type="SAM" id="MobiDB-lite"/>
    </source>
</evidence>
<feature type="region of interest" description="Disordered" evidence="1">
    <location>
        <begin position="310"/>
        <end position="336"/>
    </location>
</feature>
<name>D0NYP2_PHYIT</name>
<dbReference type="GeneID" id="9466343"/>
<organism evidence="2 3">
    <name type="scientific">Phytophthora infestans (strain T30-4)</name>
    <name type="common">Potato late blight agent</name>
    <dbReference type="NCBI Taxonomy" id="403677"/>
    <lineage>
        <taxon>Eukaryota</taxon>
        <taxon>Sar</taxon>
        <taxon>Stramenopiles</taxon>
        <taxon>Oomycota</taxon>
        <taxon>Peronosporomycetes</taxon>
        <taxon>Peronosporales</taxon>
        <taxon>Peronosporaceae</taxon>
        <taxon>Phytophthora</taxon>
    </lineage>
</organism>
<dbReference type="AlphaFoldDB" id="D0NYP2"/>
<evidence type="ECO:0000313" key="3">
    <source>
        <dbReference type="Proteomes" id="UP000006643"/>
    </source>
</evidence>